<dbReference type="EMBL" id="AMZH03007370">
    <property type="protein sequence ID" value="RRT61475.1"/>
    <property type="molecule type" value="Genomic_DNA"/>
</dbReference>
<feature type="chain" id="PRO_5019205759" description="Secreted protein" evidence="1">
    <location>
        <begin position="17"/>
        <end position="89"/>
    </location>
</feature>
<accession>A0A426ZBV4</accession>
<comment type="caution">
    <text evidence="2">The sequence shown here is derived from an EMBL/GenBank/DDBJ whole genome shotgun (WGS) entry which is preliminary data.</text>
</comment>
<name>A0A426ZBV4_ENSVE</name>
<organism evidence="2 3">
    <name type="scientific">Ensete ventricosum</name>
    <name type="common">Abyssinian banana</name>
    <name type="synonym">Musa ensete</name>
    <dbReference type="NCBI Taxonomy" id="4639"/>
    <lineage>
        <taxon>Eukaryota</taxon>
        <taxon>Viridiplantae</taxon>
        <taxon>Streptophyta</taxon>
        <taxon>Embryophyta</taxon>
        <taxon>Tracheophyta</taxon>
        <taxon>Spermatophyta</taxon>
        <taxon>Magnoliopsida</taxon>
        <taxon>Liliopsida</taxon>
        <taxon>Zingiberales</taxon>
        <taxon>Musaceae</taxon>
        <taxon>Ensete</taxon>
    </lineage>
</organism>
<proteinExistence type="predicted"/>
<evidence type="ECO:0000256" key="1">
    <source>
        <dbReference type="SAM" id="SignalP"/>
    </source>
</evidence>
<reference evidence="2 3" key="1">
    <citation type="journal article" date="2014" name="Agronomy (Basel)">
        <title>A Draft Genome Sequence for Ensete ventricosum, the Drought-Tolerant Tree Against Hunger.</title>
        <authorList>
            <person name="Harrison J."/>
            <person name="Moore K.A."/>
            <person name="Paszkiewicz K."/>
            <person name="Jones T."/>
            <person name="Grant M."/>
            <person name="Ambacheew D."/>
            <person name="Muzemil S."/>
            <person name="Studholme D.J."/>
        </authorList>
    </citation>
    <scope>NUCLEOTIDE SEQUENCE [LARGE SCALE GENOMIC DNA]</scope>
</reference>
<evidence type="ECO:0008006" key="4">
    <source>
        <dbReference type="Google" id="ProtNLM"/>
    </source>
</evidence>
<dbReference type="AlphaFoldDB" id="A0A426ZBV4"/>
<protein>
    <recommendedName>
        <fullName evidence="4">Secreted protein</fullName>
    </recommendedName>
</protein>
<sequence>MSITSNTLFIFLSVTARPPTLIVVVGSEGEPLPPPLSTPTAGGKEGVRGDIIDEEGVLGGYAALVGPPTLTIVTSRGGAVQRYLRLLCR</sequence>
<keyword evidence="1" id="KW-0732">Signal</keyword>
<dbReference type="Proteomes" id="UP000287651">
    <property type="component" value="Unassembled WGS sequence"/>
</dbReference>
<feature type="signal peptide" evidence="1">
    <location>
        <begin position="1"/>
        <end position="16"/>
    </location>
</feature>
<gene>
    <name evidence="2" type="ORF">B296_00017326</name>
</gene>
<evidence type="ECO:0000313" key="3">
    <source>
        <dbReference type="Proteomes" id="UP000287651"/>
    </source>
</evidence>
<evidence type="ECO:0000313" key="2">
    <source>
        <dbReference type="EMBL" id="RRT61475.1"/>
    </source>
</evidence>